<feature type="domain" description="PA14" evidence="2">
    <location>
        <begin position="173"/>
        <end position="321"/>
    </location>
</feature>
<feature type="chain" id="PRO_5012024583" description="PA14 domain-containing protein" evidence="1">
    <location>
        <begin position="18"/>
        <end position="346"/>
    </location>
</feature>
<gene>
    <name evidence="3" type="ORF">ASPSYDRAFT_74023</name>
</gene>
<dbReference type="Pfam" id="PF10528">
    <property type="entry name" value="GLEYA"/>
    <property type="match status" value="1"/>
</dbReference>
<dbReference type="AlphaFoldDB" id="A0A1L9SY76"/>
<evidence type="ECO:0000256" key="1">
    <source>
        <dbReference type="SAM" id="SignalP"/>
    </source>
</evidence>
<protein>
    <recommendedName>
        <fullName evidence="2">PA14 domain-containing protein</fullName>
    </recommendedName>
</protein>
<dbReference type="InterPro" id="IPR018871">
    <property type="entry name" value="GLEYA_adhesin_domain"/>
</dbReference>
<evidence type="ECO:0000259" key="2">
    <source>
        <dbReference type="PROSITE" id="PS51820"/>
    </source>
</evidence>
<accession>A0A1L9SY76</accession>
<dbReference type="GeneID" id="63766829"/>
<organism evidence="3 4">
    <name type="scientific">Aspergillus sydowii CBS 593.65</name>
    <dbReference type="NCBI Taxonomy" id="1036612"/>
    <lineage>
        <taxon>Eukaryota</taxon>
        <taxon>Fungi</taxon>
        <taxon>Dikarya</taxon>
        <taxon>Ascomycota</taxon>
        <taxon>Pezizomycotina</taxon>
        <taxon>Eurotiomycetes</taxon>
        <taxon>Eurotiomycetidae</taxon>
        <taxon>Eurotiales</taxon>
        <taxon>Aspergillaceae</taxon>
        <taxon>Aspergillus</taxon>
        <taxon>Aspergillus subgen. Nidulantes</taxon>
    </lineage>
</organism>
<dbReference type="STRING" id="1036612.A0A1L9SY76"/>
<proteinExistence type="predicted"/>
<dbReference type="Gene3D" id="2.60.120.1560">
    <property type="match status" value="1"/>
</dbReference>
<evidence type="ECO:0000313" key="3">
    <source>
        <dbReference type="EMBL" id="OJJ52106.1"/>
    </source>
</evidence>
<evidence type="ECO:0000313" key="4">
    <source>
        <dbReference type="Proteomes" id="UP000184356"/>
    </source>
</evidence>
<dbReference type="EMBL" id="KV878605">
    <property type="protein sequence ID" value="OJJ52106.1"/>
    <property type="molecule type" value="Genomic_DNA"/>
</dbReference>
<dbReference type="InterPro" id="IPR037524">
    <property type="entry name" value="PA14/GLEYA"/>
</dbReference>
<keyword evidence="1" id="KW-0732">Signal</keyword>
<dbReference type="OrthoDB" id="4388755at2759"/>
<name>A0A1L9SY76_9EURO</name>
<sequence length="346" mass="37274">MAFLLGLFSVLVQSTSALHTSQGVAAPRGCNQTKDAAELLKSRGISTAFCESVLATTTTVTASTTVTSSNCSSTWSRHSYTTRSLTVSSTTTPVVTVNSAYPSPEALFQGPDAKLRDACECLAIPSTDISTRTVTYTPTTTTTTCPTPAPCHNEGLQWAYYHFGEGDVIPVDTNGSDYNIDVSALKHTQPNVTGTTVYVNVNSTDASTPIDIYGHQEIPDFFALNHRGYLYANITGTYAVTLVNTDDVSYFWYNETAYEGWNITNADMYNNYDDAESAHIDLVAGDYLPIRLIYANAQGAASLSFTITAPDGSEILGPNSTASPYIVQYSCDMMTAPEFPPFGQEL</sequence>
<dbReference type="RefSeq" id="XP_040695912.1">
    <property type="nucleotide sequence ID" value="XM_040850756.1"/>
</dbReference>
<dbReference type="PROSITE" id="PS51820">
    <property type="entry name" value="PA14"/>
    <property type="match status" value="1"/>
</dbReference>
<dbReference type="VEuPathDB" id="FungiDB:ASPSYDRAFT_74023"/>
<dbReference type="Proteomes" id="UP000184356">
    <property type="component" value="Unassembled WGS sequence"/>
</dbReference>
<keyword evidence="4" id="KW-1185">Reference proteome</keyword>
<feature type="signal peptide" evidence="1">
    <location>
        <begin position="1"/>
        <end position="17"/>
    </location>
</feature>
<reference evidence="4" key="1">
    <citation type="journal article" date="2017" name="Genome Biol.">
        <title>Comparative genomics reveals high biological diversity and specific adaptations in the industrially and medically important fungal genus Aspergillus.</title>
        <authorList>
            <person name="de Vries R.P."/>
            <person name="Riley R."/>
            <person name="Wiebenga A."/>
            <person name="Aguilar-Osorio G."/>
            <person name="Amillis S."/>
            <person name="Uchima C.A."/>
            <person name="Anderluh G."/>
            <person name="Asadollahi M."/>
            <person name="Askin M."/>
            <person name="Barry K."/>
            <person name="Battaglia E."/>
            <person name="Bayram O."/>
            <person name="Benocci T."/>
            <person name="Braus-Stromeyer S.A."/>
            <person name="Caldana C."/>
            <person name="Canovas D."/>
            <person name="Cerqueira G.C."/>
            <person name="Chen F."/>
            <person name="Chen W."/>
            <person name="Choi C."/>
            <person name="Clum A."/>
            <person name="Dos Santos R.A."/>
            <person name="Damasio A.R."/>
            <person name="Diallinas G."/>
            <person name="Emri T."/>
            <person name="Fekete E."/>
            <person name="Flipphi M."/>
            <person name="Freyberg S."/>
            <person name="Gallo A."/>
            <person name="Gournas C."/>
            <person name="Habgood R."/>
            <person name="Hainaut M."/>
            <person name="Harispe M.L."/>
            <person name="Henrissat B."/>
            <person name="Hilden K.S."/>
            <person name="Hope R."/>
            <person name="Hossain A."/>
            <person name="Karabika E."/>
            <person name="Karaffa L."/>
            <person name="Karanyi Z."/>
            <person name="Krasevec N."/>
            <person name="Kuo A."/>
            <person name="Kusch H."/>
            <person name="LaButti K."/>
            <person name="Lagendijk E.L."/>
            <person name="Lapidus A."/>
            <person name="Levasseur A."/>
            <person name="Lindquist E."/>
            <person name="Lipzen A."/>
            <person name="Logrieco A.F."/>
            <person name="MacCabe A."/>
            <person name="Maekelae M.R."/>
            <person name="Malavazi I."/>
            <person name="Melin P."/>
            <person name="Meyer V."/>
            <person name="Mielnichuk N."/>
            <person name="Miskei M."/>
            <person name="Molnar A.P."/>
            <person name="Mule G."/>
            <person name="Ngan C.Y."/>
            <person name="Orejas M."/>
            <person name="Orosz E."/>
            <person name="Ouedraogo J.P."/>
            <person name="Overkamp K.M."/>
            <person name="Park H.-S."/>
            <person name="Perrone G."/>
            <person name="Piumi F."/>
            <person name="Punt P.J."/>
            <person name="Ram A.F."/>
            <person name="Ramon A."/>
            <person name="Rauscher S."/>
            <person name="Record E."/>
            <person name="Riano-Pachon D.M."/>
            <person name="Robert V."/>
            <person name="Roehrig J."/>
            <person name="Ruller R."/>
            <person name="Salamov A."/>
            <person name="Salih N.S."/>
            <person name="Samson R.A."/>
            <person name="Sandor E."/>
            <person name="Sanguinetti M."/>
            <person name="Schuetze T."/>
            <person name="Sepcic K."/>
            <person name="Shelest E."/>
            <person name="Sherlock G."/>
            <person name="Sophianopoulou V."/>
            <person name="Squina F.M."/>
            <person name="Sun H."/>
            <person name="Susca A."/>
            <person name="Todd R.B."/>
            <person name="Tsang A."/>
            <person name="Unkles S.E."/>
            <person name="van de Wiele N."/>
            <person name="van Rossen-Uffink D."/>
            <person name="Oliveira J.V."/>
            <person name="Vesth T.C."/>
            <person name="Visser J."/>
            <person name="Yu J.-H."/>
            <person name="Zhou M."/>
            <person name="Andersen M.R."/>
            <person name="Archer D.B."/>
            <person name="Baker S.E."/>
            <person name="Benoit I."/>
            <person name="Brakhage A.A."/>
            <person name="Braus G.H."/>
            <person name="Fischer R."/>
            <person name="Frisvad J.C."/>
            <person name="Goldman G.H."/>
            <person name="Houbraken J."/>
            <person name="Oakley B."/>
            <person name="Pocsi I."/>
            <person name="Scazzocchio C."/>
            <person name="Seiboth B."/>
            <person name="vanKuyk P.A."/>
            <person name="Wortman J."/>
            <person name="Dyer P.S."/>
            <person name="Grigoriev I.V."/>
        </authorList>
    </citation>
    <scope>NUCLEOTIDE SEQUENCE [LARGE SCALE GENOMIC DNA]</scope>
    <source>
        <strain evidence="4">CBS 593.65</strain>
    </source>
</reference>